<reference evidence="2 3" key="1">
    <citation type="submission" date="2023-06" db="EMBL/GenBank/DDBJ databases">
        <title>Identification and characterization of horizontal gene transfer across gut microbiota members of farm animals based on homology search.</title>
        <authorList>
            <person name="Schwarzerova J."/>
            <person name="Nykrynova M."/>
            <person name="Jureckova K."/>
            <person name="Cejkova D."/>
            <person name="Rychlik I."/>
        </authorList>
    </citation>
    <scope>NUCLEOTIDE SEQUENCE [LARGE SCALE GENOMIC DNA]</scope>
    <source>
        <strain evidence="2 3">ET340</strain>
    </source>
</reference>
<sequence>MSAKNINGRGAAELGIVVGAVLCGAGHLIVRLQQAAGNLQGAVTMLQSGTQFAEQMADNLWITPAAEPLEPVPPIKQMQE</sequence>
<feature type="transmembrane region" description="Helical" evidence="1">
    <location>
        <begin position="12"/>
        <end position="30"/>
    </location>
</feature>
<evidence type="ECO:0000313" key="3">
    <source>
        <dbReference type="Proteomes" id="UP001529380"/>
    </source>
</evidence>
<gene>
    <name evidence="2" type="ORF">QUW08_13545</name>
</gene>
<evidence type="ECO:0000256" key="1">
    <source>
        <dbReference type="SAM" id="Phobius"/>
    </source>
</evidence>
<protein>
    <recommendedName>
        <fullName evidence="4">Motility protein YjfB-like</fullName>
    </recommendedName>
</protein>
<keyword evidence="1" id="KW-0812">Transmembrane</keyword>
<evidence type="ECO:0008006" key="4">
    <source>
        <dbReference type="Google" id="ProtNLM"/>
    </source>
</evidence>
<organism evidence="2 3">
    <name type="scientific">Allofournierella massiliensis</name>
    <dbReference type="NCBI Taxonomy" id="1650663"/>
    <lineage>
        <taxon>Bacteria</taxon>
        <taxon>Bacillati</taxon>
        <taxon>Bacillota</taxon>
        <taxon>Clostridia</taxon>
        <taxon>Eubacteriales</taxon>
        <taxon>Oscillospiraceae</taxon>
        <taxon>Allofournierella</taxon>
    </lineage>
</organism>
<dbReference type="Proteomes" id="UP001529380">
    <property type="component" value="Unassembled WGS sequence"/>
</dbReference>
<evidence type="ECO:0000313" key="2">
    <source>
        <dbReference type="EMBL" id="MDM8202310.1"/>
    </source>
</evidence>
<keyword evidence="1" id="KW-1133">Transmembrane helix</keyword>
<name>A0ABT7UVP9_9FIRM</name>
<reference evidence="3" key="2">
    <citation type="submission" date="2023-06" db="EMBL/GenBank/DDBJ databases">
        <title>Identification and characterization of horizontal gene transfer across gut microbiota members of farm animals based on homology search.</title>
        <authorList>
            <person name="Zeman M."/>
            <person name="Kubasova T."/>
            <person name="Jahodarova E."/>
            <person name="Nykrynova M."/>
            <person name="Rychlik I."/>
        </authorList>
    </citation>
    <scope>NUCLEOTIDE SEQUENCE [LARGE SCALE GENOMIC DNA]</scope>
    <source>
        <strain evidence="3">ET340</strain>
    </source>
</reference>
<comment type="caution">
    <text evidence="2">The sequence shown here is derived from an EMBL/GenBank/DDBJ whole genome shotgun (WGS) entry which is preliminary data.</text>
</comment>
<dbReference type="EMBL" id="JAUDCL010000033">
    <property type="protein sequence ID" value="MDM8202310.1"/>
    <property type="molecule type" value="Genomic_DNA"/>
</dbReference>
<reference evidence="2 3" key="3">
    <citation type="submission" date="2023-06" db="EMBL/GenBank/DDBJ databases">
        <authorList>
            <person name="Zeman M."/>
            <person name="Kubasova T."/>
            <person name="Jahodarova E."/>
            <person name="Nykrynova M."/>
            <person name="Rychlik I."/>
        </authorList>
    </citation>
    <scope>NUCLEOTIDE SEQUENCE [LARGE SCALE GENOMIC DNA]</scope>
    <source>
        <strain evidence="2 3">ET340</strain>
    </source>
</reference>
<keyword evidence="1" id="KW-0472">Membrane</keyword>
<feature type="non-terminal residue" evidence="2">
    <location>
        <position position="80"/>
    </location>
</feature>
<dbReference type="RefSeq" id="WP_289600627.1">
    <property type="nucleotide sequence ID" value="NZ_JAUDCL010000033.1"/>
</dbReference>
<accession>A0ABT7UVP9</accession>
<keyword evidence="3" id="KW-1185">Reference proteome</keyword>
<proteinExistence type="predicted"/>